<dbReference type="FunFam" id="1.10.20.10:FF:000096">
    <property type="entry name" value="Histone H3"/>
    <property type="match status" value="1"/>
</dbReference>
<evidence type="ECO:0000256" key="1">
    <source>
        <dbReference type="ARBA" id="ARBA00002001"/>
    </source>
</evidence>
<keyword evidence="9" id="KW-0238">DNA-binding</keyword>
<evidence type="ECO:0000313" key="14">
    <source>
        <dbReference type="EMBL" id="ALS04334.1"/>
    </source>
</evidence>
<dbReference type="Pfam" id="PF00125">
    <property type="entry name" value="Histone"/>
    <property type="match status" value="1"/>
</dbReference>
<organism evidence="14">
    <name type="scientific">Acartia pacifica</name>
    <name type="common">Copepod</name>
    <dbReference type="NCBI Taxonomy" id="335913"/>
    <lineage>
        <taxon>Eukaryota</taxon>
        <taxon>Metazoa</taxon>
        <taxon>Ecdysozoa</taxon>
        <taxon>Arthropoda</taxon>
        <taxon>Crustacea</taxon>
        <taxon>Multicrustacea</taxon>
        <taxon>Hexanauplia</taxon>
        <taxon>Copepoda</taxon>
        <taxon>Calanoida</taxon>
        <taxon>Acartiidae</taxon>
        <taxon>Acartia</taxon>
    </lineage>
</organism>
<comment type="subcellular location">
    <subcellularLocation>
        <location evidence="3">Chromosome</location>
    </subcellularLocation>
    <subcellularLocation>
        <location evidence="2">Nucleus</location>
    </subcellularLocation>
</comment>
<keyword evidence="7" id="KW-0488">Methylation</keyword>
<dbReference type="PRINTS" id="PR00622">
    <property type="entry name" value="HISTONEH3"/>
</dbReference>
<accession>A0A0U2UN25</accession>
<keyword evidence="10" id="KW-0539">Nucleus</keyword>
<keyword evidence="11" id="KW-0544">Nucleosome core</keyword>
<evidence type="ECO:0000256" key="2">
    <source>
        <dbReference type="ARBA" id="ARBA00004123"/>
    </source>
</evidence>
<evidence type="ECO:0000256" key="7">
    <source>
        <dbReference type="ARBA" id="ARBA00022481"/>
    </source>
</evidence>
<evidence type="ECO:0000256" key="4">
    <source>
        <dbReference type="ARBA" id="ARBA00010343"/>
    </source>
</evidence>
<dbReference type="CDD" id="cd22911">
    <property type="entry name" value="HFD_H3"/>
    <property type="match status" value="1"/>
</dbReference>
<dbReference type="GO" id="GO:0000786">
    <property type="term" value="C:nucleosome"/>
    <property type="evidence" value="ECO:0007669"/>
    <property type="project" value="UniProtKB-KW"/>
</dbReference>
<dbReference type="EMBL" id="KT754500">
    <property type="protein sequence ID" value="ALS04334.1"/>
    <property type="molecule type" value="mRNA"/>
</dbReference>
<comment type="similarity">
    <text evidence="4">Belongs to the histone H3 family.</text>
</comment>
<dbReference type="PANTHER" id="PTHR45810">
    <property type="entry name" value="HISTONE H3.2"/>
    <property type="match status" value="1"/>
</dbReference>
<keyword evidence="6" id="KW-0158">Chromosome</keyword>
<dbReference type="GO" id="GO:0046982">
    <property type="term" value="F:protein heterodimerization activity"/>
    <property type="evidence" value="ECO:0007669"/>
    <property type="project" value="InterPro"/>
</dbReference>
<evidence type="ECO:0000256" key="3">
    <source>
        <dbReference type="ARBA" id="ARBA00004286"/>
    </source>
</evidence>
<sequence length="181" mass="20732">MARFHRTGAHDINQSDQNGSNNGSSDSSGFLTEGNDVVCDPYPDVQPSTSRQSQSIPRKRKRKSPKLVPQRRPNISNRKKSKRFRPGLNALREIRQFQKSTNLLIPRLPFSRIVREIAQQQCGAFMPDVRFTQHALMALQEASEMYLVLLMEDSNMCAIHAKRVTIMPKDMRLALRIRGDR</sequence>
<evidence type="ECO:0000256" key="8">
    <source>
        <dbReference type="ARBA" id="ARBA00022990"/>
    </source>
</evidence>
<dbReference type="GO" id="GO:0005634">
    <property type="term" value="C:nucleus"/>
    <property type="evidence" value="ECO:0007669"/>
    <property type="project" value="UniProtKB-SubCell"/>
</dbReference>
<evidence type="ECO:0000256" key="5">
    <source>
        <dbReference type="ARBA" id="ARBA00011538"/>
    </source>
</evidence>
<evidence type="ECO:0000256" key="12">
    <source>
        <dbReference type="SAM" id="MobiDB-lite"/>
    </source>
</evidence>
<comment type="function">
    <text evidence="1">Core component of nucleosome. Nucleosomes wrap and compact DNA into chromatin, limiting DNA accessibility to the cellular machineries which require DNA as a template. Histones thereby play a central role in transcription regulation, DNA repair, DNA replication and chromosomal stability. DNA accessibility is regulated via a complex set of post-translational modifications of histones, also called histone code, and nucleosome remodeling.</text>
</comment>
<dbReference type="AlphaFoldDB" id="A0A0U2UN25"/>
<evidence type="ECO:0000256" key="11">
    <source>
        <dbReference type="ARBA" id="ARBA00023269"/>
    </source>
</evidence>
<dbReference type="InterPro" id="IPR009072">
    <property type="entry name" value="Histone-fold"/>
</dbReference>
<dbReference type="GO" id="GO:0003677">
    <property type="term" value="F:DNA binding"/>
    <property type="evidence" value="ECO:0007669"/>
    <property type="project" value="UniProtKB-KW"/>
</dbReference>
<dbReference type="Gene3D" id="1.10.20.10">
    <property type="entry name" value="Histone, subunit A"/>
    <property type="match status" value="1"/>
</dbReference>
<dbReference type="SUPFAM" id="SSF47113">
    <property type="entry name" value="Histone-fold"/>
    <property type="match status" value="1"/>
</dbReference>
<feature type="compositionally biased region" description="Low complexity" evidence="12">
    <location>
        <begin position="14"/>
        <end position="29"/>
    </location>
</feature>
<comment type="subunit">
    <text evidence="5">The nucleosome is a histone octamer containing two molecules each of H2A, H2B, H3 and H4 assembled in one H3-H4 heterotetramer and two H2A-H2B heterodimers. The octamer wraps approximately 147 bp of DNA.</text>
</comment>
<dbReference type="GO" id="GO:0030527">
    <property type="term" value="F:structural constituent of chromatin"/>
    <property type="evidence" value="ECO:0007669"/>
    <property type="project" value="InterPro"/>
</dbReference>
<dbReference type="InterPro" id="IPR000164">
    <property type="entry name" value="Histone_H3/CENP-A"/>
</dbReference>
<reference evidence="14" key="1">
    <citation type="journal article" date="2015" name="Sci. Rep.">
        <title>Spliced leader RNA trans-splicing discovered in copepods.</title>
        <authorList>
            <person name="Yang F."/>
            <person name="Xu D."/>
            <person name="Zhuang Y."/>
            <person name="Yi X."/>
            <person name="Huang Y."/>
            <person name="Chen H."/>
            <person name="Lin S."/>
            <person name="Campbell D.A."/>
            <person name="Sturm N.R."/>
            <person name="Liu G."/>
            <person name="Zhang H."/>
        </authorList>
    </citation>
    <scope>NUCLEOTIDE SEQUENCE</scope>
</reference>
<dbReference type="SMART" id="SM00428">
    <property type="entry name" value="H3"/>
    <property type="match status" value="1"/>
</dbReference>
<evidence type="ECO:0000256" key="10">
    <source>
        <dbReference type="ARBA" id="ARBA00023242"/>
    </source>
</evidence>
<feature type="domain" description="Core Histone H2A/H2B/H3" evidence="13">
    <location>
        <begin position="88"/>
        <end position="177"/>
    </location>
</feature>
<name>A0A0U2UN25_ACAPC</name>
<evidence type="ECO:0000256" key="6">
    <source>
        <dbReference type="ARBA" id="ARBA00022454"/>
    </source>
</evidence>
<evidence type="ECO:0000256" key="9">
    <source>
        <dbReference type="ARBA" id="ARBA00023125"/>
    </source>
</evidence>
<proteinExistence type="evidence at transcript level"/>
<dbReference type="InterPro" id="IPR007125">
    <property type="entry name" value="H2A/H2B/H3"/>
</dbReference>
<feature type="region of interest" description="Disordered" evidence="12">
    <location>
        <begin position="1"/>
        <end position="83"/>
    </location>
</feature>
<evidence type="ECO:0000259" key="13">
    <source>
        <dbReference type="Pfam" id="PF00125"/>
    </source>
</evidence>
<protein>
    <submittedName>
        <fullName evidence="14">Histone H3</fullName>
    </submittedName>
</protein>
<keyword evidence="8" id="KW-0007">Acetylation</keyword>